<dbReference type="PANTHER" id="PTHR30441:SF4">
    <property type="entry name" value="PROTEIN ASMA"/>
    <property type="match status" value="1"/>
</dbReference>
<keyword evidence="2" id="KW-1185">Reference proteome</keyword>
<protein>
    <recommendedName>
        <fullName evidence="3">AsmA-like C-terminal domain-containing protein</fullName>
    </recommendedName>
</protein>
<evidence type="ECO:0008006" key="3">
    <source>
        <dbReference type="Google" id="ProtNLM"/>
    </source>
</evidence>
<sequence length="459" mass="49699">MTKIFAIFICGIFVFLLILNAVHFRPVISFINNKLATASSDKVNLSGGSFGFSLKNGLVLNLYGLKFTHPEDRVTRGVSAELERVSVAASLHQLILGRLELNTLAIQGGNVKFYDRLSKSKKMQGKKSKNNKESSVKNNAEIKKNEIDRLLILKDVKVKIENIRFLHLNARSKKLDQFAIDHLAMEIQAKNLENLLENFSVRSQVIFKPAILKVENIKGQLAGGRISGNFSFESSKLPAKLRFKIKSNGLDFGAIIGGLNLDNGFSGGSFNSDISLEGQGKSLQELIANLSGKTSVVLQQAQFYPSIENPFVASIVKFLVGGNEKDGMKLHCLISSFKGENGSFKSQALVIDSASSFVVGEGDINLAKDSIDITVTPQGKALNLSSLVTPFKISGKLDSPTVLPDTKSTLWTVGKYVLGSVTGVGLIAVLGSTLANNIVSSVSDVCKDTLDKVKMLNSK</sequence>
<comment type="caution">
    <text evidence="1">The sequence shown here is derived from an EMBL/GenBank/DDBJ whole genome shotgun (WGS) entry which is preliminary data.</text>
</comment>
<dbReference type="EMBL" id="MDTU01000001">
    <property type="protein sequence ID" value="ODN43463.1"/>
    <property type="molecule type" value="Genomic_DNA"/>
</dbReference>
<evidence type="ECO:0000313" key="2">
    <source>
        <dbReference type="Proteomes" id="UP000094329"/>
    </source>
</evidence>
<gene>
    <name evidence="1" type="ORF">BGC07_11700</name>
</gene>
<dbReference type="InterPro" id="IPR052894">
    <property type="entry name" value="AsmA-related"/>
</dbReference>
<name>A0ABX3A762_9GAMM</name>
<accession>A0ABX3A762</accession>
<dbReference type="PANTHER" id="PTHR30441">
    <property type="entry name" value="DUF748 DOMAIN-CONTAINING PROTEIN"/>
    <property type="match status" value="1"/>
</dbReference>
<organism evidence="1 2">
    <name type="scientific">Piscirickettsia litoralis</name>
    <dbReference type="NCBI Taxonomy" id="1891921"/>
    <lineage>
        <taxon>Bacteria</taxon>
        <taxon>Pseudomonadati</taxon>
        <taxon>Pseudomonadota</taxon>
        <taxon>Gammaproteobacteria</taxon>
        <taxon>Thiotrichales</taxon>
        <taxon>Piscirickettsiaceae</taxon>
        <taxon>Piscirickettsia</taxon>
    </lineage>
</organism>
<proteinExistence type="predicted"/>
<dbReference type="RefSeq" id="WP_069313260.1">
    <property type="nucleotide sequence ID" value="NZ_MDTU01000001.1"/>
</dbReference>
<evidence type="ECO:0000313" key="1">
    <source>
        <dbReference type="EMBL" id="ODN43463.1"/>
    </source>
</evidence>
<reference evidence="1 2" key="1">
    <citation type="submission" date="2016-08" db="EMBL/GenBank/DDBJ databases">
        <title>Draft genome sequence of Candidatus Piscirickettsia litoralis, from seawater.</title>
        <authorList>
            <person name="Wan X."/>
            <person name="Lee A.J."/>
            <person name="Hou S."/>
            <person name="Donachie S.P."/>
        </authorList>
    </citation>
    <scope>NUCLEOTIDE SEQUENCE [LARGE SCALE GENOMIC DNA]</scope>
    <source>
        <strain evidence="1 2">Y2</strain>
    </source>
</reference>
<dbReference type="Proteomes" id="UP000094329">
    <property type="component" value="Unassembled WGS sequence"/>
</dbReference>